<evidence type="ECO:0000256" key="1">
    <source>
        <dbReference type="ARBA" id="ARBA00002324"/>
    </source>
</evidence>
<dbReference type="GO" id="GO:0009435">
    <property type="term" value="P:NAD+ biosynthetic process"/>
    <property type="evidence" value="ECO:0007669"/>
    <property type="project" value="UniProtKB-UniRule"/>
</dbReference>
<evidence type="ECO:0000256" key="5">
    <source>
        <dbReference type="ARBA" id="ARBA00022695"/>
    </source>
</evidence>
<comment type="caution">
    <text evidence="12">The sequence shown here is derived from an EMBL/GenBank/DDBJ whole genome shotgun (WGS) entry which is preliminary data.</text>
</comment>
<dbReference type="SUPFAM" id="SSF52374">
    <property type="entry name" value="Nucleotidylyl transferase"/>
    <property type="match status" value="1"/>
</dbReference>
<dbReference type="InterPro" id="IPR005248">
    <property type="entry name" value="NadD/NMNAT"/>
</dbReference>
<dbReference type="GO" id="GO:0005524">
    <property type="term" value="F:ATP binding"/>
    <property type="evidence" value="ECO:0007669"/>
    <property type="project" value="UniProtKB-KW"/>
</dbReference>
<protein>
    <recommendedName>
        <fullName evidence="10">Probable nicotinate-nucleotide adenylyltransferase</fullName>
        <ecNumber evidence="10">2.7.7.18</ecNumber>
    </recommendedName>
    <alternativeName>
        <fullName evidence="10">Deamido-NAD(+) diphosphorylase</fullName>
    </alternativeName>
    <alternativeName>
        <fullName evidence="10">Deamido-NAD(+) pyrophosphorylase</fullName>
    </alternativeName>
    <alternativeName>
        <fullName evidence="10">Nicotinate mononucleotide adenylyltransferase</fullName>
        <shortName evidence="10">NaMN adenylyltransferase</shortName>
    </alternativeName>
</protein>
<dbReference type="Gene3D" id="3.40.50.620">
    <property type="entry name" value="HUPs"/>
    <property type="match status" value="1"/>
</dbReference>
<keyword evidence="5 10" id="KW-0548">Nucleotidyltransferase</keyword>
<keyword evidence="7 10" id="KW-0067">ATP-binding</keyword>
<dbReference type="PANTHER" id="PTHR39321:SF3">
    <property type="entry name" value="PHOSPHOPANTETHEINE ADENYLYLTRANSFERASE"/>
    <property type="match status" value="1"/>
</dbReference>
<dbReference type="PANTHER" id="PTHR39321">
    <property type="entry name" value="NICOTINATE-NUCLEOTIDE ADENYLYLTRANSFERASE-RELATED"/>
    <property type="match status" value="1"/>
</dbReference>
<evidence type="ECO:0000313" key="12">
    <source>
        <dbReference type="EMBL" id="KRM15880.1"/>
    </source>
</evidence>
<dbReference type="InterPro" id="IPR014729">
    <property type="entry name" value="Rossmann-like_a/b/a_fold"/>
</dbReference>
<dbReference type="NCBIfam" id="NF000841">
    <property type="entry name" value="PRK00071.1-4"/>
    <property type="match status" value="1"/>
</dbReference>
<evidence type="ECO:0000256" key="6">
    <source>
        <dbReference type="ARBA" id="ARBA00022741"/>
    </source>
</evidence>
<gene>
    <name evidence="10" type="primary">nadD</name>
    <name evidence="12" type="ORF">FC49_GL001797</name>
</gene>
<proteinExistence type="inferred from homology"/>
<dbReference type="UniPathway" id="UPA00253">
    <property type="reaction ID" value="UER00332"/>
</dbReference>
<sequence>MQGCQVYAKTQPAVQYQPQTSSRHQRVGIYGGTFNPVHNAHLIVADQVGHALCLNKVLLMPDAIPPHVDHKSAVSADLRRQMLELAIEGNPMLGIEDAELKRGGVSYTYDTMKALLERHPNTDYYFIIGGDMVDYLDKWYRIEDLIKLPRFHFVGVRRPHAQNETKYPVIWVDIPAIDISSSDIRTRIRQGQSVNYLLPRSVAAFIKEHHLYND</sequence>
<evidence type="ECO:0000259" key="11">
    <source>
        <dbReference type="Pfam" id="PF01467"/>
    </source>
</evidence>
<evidence type="ECO:0000256" key="4">
    <source>
        <dbReference type="ARBA" id="ARBA00022679"/>
    </source>
</evidence>
<dbReference type="PATRIC" id="fig|1423779.3.peg.1861"/>
<dbReference type="AlphaFoldDB" id="A0A0R1WD57"/>
<keyword evidence="3 10" id="KW-0662">Pyridine nucleotide biosynthesis</keyword>
<evidence type="ECO:0000256" key="3">
    <source>
        <dbReference type="ARBA" id="ARBA00022642"/>
    </source>
</evidence>
<comment type="pathway">
    <text evidence="2 10">Cofactor biosynthesis; NAD(+) biosynthesis; deamido-NAD(+) from nicotinate D-ribonucleotide: step 1/1.</text>
</comment>
<dbReference type="InterPro" id="IPR004821">
    <property type="entry name" value="Cyt_trans-like"/>
</dbReference>
<dbReference type="GO" id="GO:0004515">
    <property type="term" value="F:nicotinate-nucleotide adenylyltransferase activity"/>
    <property type="evidence" value="ECO:0007669"/>
    <property type="project" value="UniProtKB-UniRule"/>
</dbReference>
<evidence type="ECO:0000256" key="9">
    <source>
        <dbReference type="ARBA" id="ARBA00048721"/>
    </source>
</evidence>
<comment type="similarity">
    <text evidence="10">Belongs to the NadD family.</text>
</comment>
<comment type="function">
    <text evidence="1 10">Catalyzes the reversible adenylation of nicotinate mononucleotide (NaMN) to nicotinic acid adenine dinucleotide (NaAD).</text>
</comment>
<keyword evidence="6 10" id="KW-0547">Nucleotide-binding</keyword>
<comment type="catalytic activity">
    <reaction evidence="9 10">
        <text>nicotinate beta-D-ribonucleotide + ATP + H(+) = deamido-NAD(+) + diphosphate</text>
        <dbReference type="Rhea" id="RHEA:22860"/>
        <dbReference type="ChEBI" id="CHEBI:15378"/>
        <dbReference type="ChEBI" id="CHEBI:30616"/>
        <dbReference type="ChEBI" id="CHEBI:33019"/>
        <dbReference type="ChEBI" id="CHEBI:57502"/>
        <dbReference type="ChEBI" id="CHEBI:58437"/>
        <dbReference type="EC" id="2.7.7.18"/>
    </reaction>
</comment>
<keyword evidence="4 10" id="KW-0808">Transferase</keyword>
<evidence type="ECO:0000256" key="7">
    <source>
        <dbReference type="ARBA" id="ARBA00022840"/>
    </source>
</evidence>
<dbReference type="CDD" id="cd02165">
    <property type="entry name" value="NMNAT"/>
    <property type="match status" value="1"/>
</dbReference>
<dbReference type="NCBIfam" id="NF000840">
    <property type="entry name" value="PRK00071.1-3"/>
    <property type="match status" value="1"/>
</dbReference>
<dbReference type="EMBL" id="AZGE01000007">
    <property type="protein sequence ID" value="KRM15880.1"/>
    <property type="molecule type" value="Genomic_DNA"/>
</dbReference>
<dbReference type="Pfam" id="PF01467">
    <property type="entry name" value="CTP_transf_like"/>
    <property type="match status" value="1"/>
</dbReference>
<feature type="domain" description="Cytidyltransferase-like" evidence="11">
    <location>
        <begin position="29"/>
        <end position="187"/>
    </location>
</feature>
<reference evidence="12 13" key="1">
    <citation type="journal article" date="2015" name="Genome Announc.">
        <title>Expanding the biotechnology potential of lactobacilli through comparative genomics of 213 strains and associated genera.</title>
        <authorList>
            <person name="Sun Z."/>
            <person name="Harris H.M."/>
            <person name="McCann A."/>
            <person name="Guo C."/>
            <person name="Argimon S."/>
            <person name="Zhang W."/>
            <person name="Yang X."/>
            <person name="Jeffery I.B."/>
            <person name="Cooney J.C."/>
            <person name="Kagawa T.F."/>
            <person name="Liu W."/>
            <person name="Song Y."/>
            <person name="Salvetti E."/>
            <person name="Wrobel A."/>
            <person name="Rasinkangas P."/>
            <person name="Parkhill J."/>
            <person name="Rea M.C."/>
            <person name="O'Sullivan O."/>
            <person name="Ritari J."/>
            <person name="Douillard F.P."/>
            <person name="Paul Ross R."/>
            <person name="Yang R."/>
            <person name="Briner A.E."/>
            <person name="Felis G.E."/>
            <person name="de Vos W.M."/>
            <person name="Barrangou R."/>
            <person name="Klaenhammer T.R."/>
            <person name="Caufield P.W."/>
            <person name="Cui Y."/>
            <person name="Zhang H."/>
            <person name="O'Toole P.W."/>
        </authorList>
    </citation>
    <scope>NUCLEOTIDE SEQUENCE [LARGE SCALE GENOMIC DNA]</scope>
    <source>
        <strain evidence="12 13">DSM 4864</strain>
    </source>
</reference>
<accession>A0A0R1WD57</accession>
<dbReference type="NCBIfam" id="TIGR00482">
    <property type="entry name" value="nicotinate (nicotinamide) nucleotide adenylyltransferase"/>
    <property type="match status" value="1"/>
</dbReference>
<evidence type="ECO:0000256" key="2">
    <source>
        <dbReference type="ARBA" id="ARBA00005019"/>
    </source>
</evidence>
<evidence type="ECO:0000256" key="10">
    <source>
        <dbReference type="HAMAP-Rule" id="MF_00244"/>
    </source>
</evidence>
<evidence type="ECO:0000313" key="13">
    <source>
        <dbReference type="Proteomes" id="UP000050973"/>
    </source>
</evidence>
<keyword evidence="8 10" id="KW-0520">NAD</keyword>
<evidence type="ECO:0000256" key="8">
    <source>
        <dbReference type="ARBA" id="ARBA00023027"/>
    </source>
</evidence>
<dbReference type="Proteomes" id="UP000050973">
    <property type="component" value="Unassembled WGS sequence"/>
</dbReference>
<name>A0A0R1WD57_9LACO</name>
<dbReference type="HAMAP" id="MF_00244">
    <property type="entry name" value="NaMN_adenylyltr"/>
    <property type="match status" value="1"/>
</dbReference>
<dbReference type="RefSeq" id="WP_003711401.1">
    <property type="nucleotide sequence ID" value="NZ_AZGE01000007.1"/>
</dbReference>
<dbReference type="EC" id="2.7.7.18" evidence="10"/>
<organism evidence="12 13">
    <name type="scientific">Limosilactobacillus oris DSM 4864</name>
    <dbReference type="NCBI Taxonomy" id="1423779"/>
    <lineage>
        <taxon>Bacteria</taxon>
        <taxon>Bacillati</taxon>
        <taxon>Bacillota</taxon>
        <taxon>Bacilli</taxon>
        <taxon>Lactobacillales</taxon>
        <taxon>Lactobacillaceae</taxon>
        <taxon>Limosilactobacillus</taxon>
    </lineage>
</organism>